<comment type="caution">
    <text evidence="1">The sequence shown here is derived from an EMBL/GenBank/DDBJ whole genome shotgun (WGS) entry which is preliminary data.</text>
</comment>
<evidence type="ECO:0000313" key="1">
    <source>
        <dbReference type="EMBL" id="EFH80478.1"/>
    </source>
</evidence>
<dbReference type="RefSeq" id="WP_007923089.1">
    <property type="nucleotide sequence ID" value="NZ_ADVG01000005.1"/>
</dbReference>
<name>D6U667_KTERA</name>
<dbReference type="AlphaFoldDB" id="D6U667"/>
<sequence length="209" mass="23498">MSFRISSNWDSRCAKSPPSFLNQAGQPLTSTSYASSQLLSLGTQKCAQQTQQKLTTLQSYEMTRRTIREITSPNRSSTQVIHSLPTGESLIAVSIQGHGKQATVTLLVVINGPVVTQSTRTIQLQQVISTLWNYWQPAGFYFIFLSTALGTSADMLISHNLTRRLRRIAQATKEWSWGEFQMTIHDHARDEVGNIEVVGRQVRARRLFN</sequence>
<accession>D6U667</accession>
<dbReference type="Proteomes" id="UP000004508">
    <property type="component" value="Unassembled WGS sequence"/>
</dbReference>
<gene>
    <name evidence="1" type="ORF">Krac_1083</name>
</gene>
<dbReference type="EMBL" id="ADVG01000005">
    <property type="protein sequence ID" value="EFH80478.1"/>
    <property type="molecule type" value="Genomic_DNA"/>
</dbReference>
<dbReference type="STRING" id="485913.Krac_1083"/>
<reference evidence="1 2" key="1">
    <citation type="journal article" date="2011" name="Stand. Genomic Sci.">
        <title>Non-contiguous finished genome sequence and contextual data of the filamentous soil bacterium Ktedonobacter racemifer type strain (SOSP1-21).</title>
        <authorList>
            <person name="Chang Y.J."/>
            <person name="Land M."/>
            <person name="Hauser L."/>
            <person name="Chertkov O."/>
            <person name="Del Rio T.G."/>
            <person name="Nolan M."/>
            <person name="Copeland A."/>
            <person name="Tice H."/>
            <person name="Cheng J.F."/>
            <person name="Lucas S."/>
            <person name="Han C."/>
            <person name="Goodwin L."/>
            <person name="Pitluck S."/>
            <person name="Ivanova N."/>
            <person name="Ovchinikova G."/>
            <person name="Pati A."/>
            <person name="Chen A."/>
            <person name="Palaniappan K."/>
            <person name="Mavromatis K."/>
            <person name="Liolios K."/>
            <person name="Brettin T."/>
            <person name="Fiebig A."/>
            <person name="Rohde M."/>
            <person name="Abt B."/>
            <person name="Goker M."/>
            <person name="Detter J.C."/>
            <person name="Woyke T."/>
            <person name="Bristow J."/>
            <person name="Eisen J.A."/>
            <person name="Markowitz V."/>
            <person name="Hugenholtz P."/>
            <person name="Kyrpides N.C."/>
            <person name="Klenk H.P."/>
            <person name="Lapidus A."/>
        </authorList>
    </citation>
    <scope>NUCLEOTIDE SEQUENCE [LARGE SCALE GENOMIC DNA]</scope>
    <source>
        <strain evidence="2">DSM 44963</strain>
    </source>
</reference>
<dbReference type="Gene3D" id="6.10.340.10">
    <property type="match status" value="1"/>
</dbReference>
<proteinExistence type="predicted"/>
<keyword evidence="2" id="KW-1185">Reference proteome</keyword>
<organism evidence="1 2">
    <name type="scientific">Ktedonobacter racemifer DSM 44963</name>
    <dbReference type="NCBI Taxonomy" id="485913"/>
    <lineage>
        <taxon>Bacteria</taxon>
        <taxon>Bacillati</taxon>
        <taxon>Chloroflexota</taxon>
        <taxon>Ktedonobacteria</taxon>
        <taxon>Ktedonobacterales</taxon>
        <taxon>Ktedonobacteraceae</taxon>
        <taxon>Ktedonobacter</taxon>
    </lineage>
</organism>
<evidence type="ECO:0000313" key="2">
    <source>
        <dbReference type="Proteomes" id="UP000004508"/>
    </source>
</evidence>
<dbReference type="InParanoid" id="D6U667"/>
<protein>
    <submittedName>
        <fullName evidence="1">Uncharacterized protein</fullName>
    </submittedName>
</protein>